<accession>A0ABS9K8W2</accession>
<dbReference type="Pfam" id="PF12833">
    <property type="entry name" value="HTH_18"/>
    <property type="match status" value="1"/>
</dbReference>
<proteinExistence type="predicted"/>
<evidence type="ECO:0000256" key="1">
    <source>
        <dbReference type="ARBA" id="ARBA00023015"/>
    </source>
</evidence>
<evidence type="ECO:0000313" key="5">
    <source>
        <dbReference type="EMBL" id="MCG2587289.1"/>
    </source>
</evidence>
<keyword evidence="1" id="KW-0805">Transcription regulation</keyword>
<gene>
    <name evidence="5" type="ORF">L6773_01840</name>
</gene>
<keyword evidence="6" id="KW-1185">Reference proteome</keyword>
<dbReference type="Proteomes" id="UP001165366">
    <property type="component" value="Unassembled WGS sequence"/>
</dbReference>
<dbReference type="EMBL" id="JAKLWS010000001">
    <property type="protein sequence ID" value="MCG2587289.1"/>
    <property type="molecule type" value="Genomic_DNA"/>
</dbReference>
<dbReference type="RefSeq" id="WP_237852130.1">
    <property type="nucleotide sequence ID" value="NZ_JAKLWS010000001.1"/>
</dbReference>
<dbReference type="InterPro" id="IPR020449">
    <property type="entry name" value="Tscrpt_reg_AraC-type_HTH"/>
</dbReference>
<evidence type="ECO:0000259" key="4">
    <source>
        <dbReference type="PROSITE" id="PS01124"/>
    </source>
</evidence>
<dbReference type="InterPro" id="IPR009057">
    <property type="entry name" value="Homeodomain-like_sf"/>
</dbReference>
<reference evidence="5" key="2">
    <citation type="submission" date="2024-05" db="EMBL/GenBank/DDBJ databases">
        <title>Rhodohalobacter halophilus gen. nov., sp. nov., a moderately halophilic member of the family Balneolaceae.</title>
        <authorList>
            <person name="Xia J."/>
        </authorList>
    </citation>
    <scope>NUCLEOTIDE SEQUENCE</scope>
    <source>
        <strain evidence="5">WB101</strain>
    </source>
</reference>
<dbReference type="PRINTS" id="PR00032">
    <property type="entry name" value="HTHARAC"/>
</dbReference>
<keyword evidence="2" id="KW-0238">DNA-binding</keyword>
<dbReference type="PANTHER" id="PTHR43280:SF32">
    <property type="entry name" value="TRANSCRIPTIONAL REGULATORY PROTEIN"/>
    <property type="match status" value="1"/>
</dbReference>
<name>A0ABS9K8W2_9BACT</name>
<dbReference type="Gene3D" id="1.10.10.60">
    <property type="entry name" value="Homeodomain-like"/>
    <property type="match status" value="1"/>
</dbReference>
<organism evidence="5 6">
    <name type="scientific">Rhodohalobacter sulfatireducens</name>
    <dbReference type="NCBI Taxonomy" id="2911366"/>
    <lineage>
        <taxon>Bacteria</taxon>
        <taxon>Pseudomonadati</taxon>
        <taxon>Balneolota</taxon>
        <taxon>Balneolia</taxon>
        <taxon>Balneolales</taxon>
        <taxon>Balneolaceae</taxon>
        <taxon>Rhodohalobacter</taxon>
    </lineage>
</organism>
<dbReference type="InterPro" id="IPR018060">
    <property type="entry name" value="HTH_AraC"/>
</dbReference>
<reference evidence="5" key="1">
    <citation type="submission" date="2022-01" db="EMBL/GenBank/DDBJ databases">
        <authorList>
            <person name="Wang Y."/>
        </authorList>
    </citation>
    <scope>NUCLEOTIDE SEQUENCE</scope>
    <source>
        <strain evidence="5">WB101</strain>
    </source>
</reference>
<keyword evidence="3" id="KW-0804">Transcription</keyword>
<dbReference type="SMART" id="SM00342">
    <property type="entry name" value="HTH_ARAC"/>
    <property type="match status" value="1"/>
</dbReference>
<evidence type="ECO:0000313" key="6">
    <source>
        <dbReference type="Proteomes" id="UP001165366"/>
    </source>
</evidence>
<dbReference type="PROSITE" id="PS01124">
    <property type="entry name" value="HTH_ARAC_FAMILY_2"/>
    <property type="match status" value="1"/>
</dbReference>
<feature type="domain" description="HTH araC/xylS-type" evidence="4">
    <location>
        <begin position="189"/>
        <end position="299"/>
    </location>
</feature>
<sequence>MKKNEKKGSFYTQKFGSFSKKIQLVNEHFDLFTLDPFLGDNPEPIPYDKRDYYKIMLFKGKAKVLYADKVLEAKQQVLSFSNPLIPCKWIEKENVQGGVFCIFDKQFFHQFADLSDYSVFQPGGNHVFELSDEQLEKSVALFERLFEEFESDYKHKYDVLRTTVFELMHLAMKMEPSSSIQSTEINASQRISSMFLELLERQFPINDSHKSINLRTASDFAKQLNVHVNHLNRALKQTTNKTTSELIAERLLQESKILLKHSQQDISEIGYSLGFSEATHFSNFFKKHTDTSPSQFRNV</sequence>
<dbReference type="SUPFAM" id="SSF46689">
    <property type="entry name" value="Homeodomain-like"/>
    <property type="match status" value="1"/>
</dbReference>
<evidence type="ECO:0000256" key="3">
    <source>
        <dbReference type="ARBA" id="ARBA00023163"/>
    </source>
</evidence>
<dbReference type="PANTHER" id="PTHR43280">
    <property type="entry name" value="ARAC-FAMILY TRANSCRIPTIONAL REGULATOR"/>
    <property type="match status" value="1"/>
</dbReference>
<protein>
    <submittedName>
        <fullName evidence="5">Helix-turn-helix transcriptional regulator</fullName>
    </submittedName>
</protein>
<evidence type="ECO:0000256" key="2">
    <source>
        <dbReference type="ARBA" id="ARBA00023125"/>
    </source>
</evidence>
<comment type="caution">
    <text evidence="5">The sequence shown here is derived from an EMBL/GenBank/DDBJ whole genome shotgun (WGS) entry which is preliminary data.</text>
</comment>